<dbReference type="PANTHER" id="PTHR36303">
    <property type="entry name" value="2',3'-CYCLIC-NUCLEOTIDE 2'-PHOSPHODIESTERASE"/>
    <property type="match status" value="1"/>
</dbReference>
<name>A0ABY5J2T6_9BACT</name>
<dbReference type="Proteomes" id="UP001059576">
    <property type="component" value="Chromosome"/>
</dbReference>
<evidence type="ECO:0000313" key="1">
    <source>
        <dbReference type="EMBL" id="UUD37083.1"/>
    </source>
</evidence>
<proteinExistence type="predicted"/>
<dbReference type="Gene3D" id="3.60.21.10">
    <property type="match status" value="1"/>
</dbReference>
<gene>
    <name evidence="1" type="ORF">NPA09_00695</name>
</gene>
<dbReference type="SUPFAM" id="SSF56300">
    <property type="entry name" value="Metallo-dependent phosphatases"/>
    <property type="match status" value="1"/>
</dbReference>
<dbReference type="RefSeq" id="WP_129722331.1">
    <property type="nucleotide sequence ID" value="NZ_CP101808.1"/>
</dbReference>
<dbReference type="InterPro" id="IPR005235">
    <property type="entry name" value="YmdB-like"/>
</dbReference>
<dbReference type="PANTHER" id="PTHR36303:SF1">
    <property type="entry name" value="2',3'-CYCLIC-NUCLEOTIDE 2'-PHOSPHODIESTERASE"/>
    <property type="match status" value="1"/>
</dbReference>
<keyword evidence="2" id="KW-1185">Reference proteome</keyword>
<dbReference type="Pfam" id="PF13277">
    <property type="entry name" value="YmdB"/>
    <property type="match status" value="1"/>
</dbReference>
<accession>A0ABY5J2T6</accession>
<protein>
    <submittedName>
        <fullName evidence="1">YmdB family metallophosphoesterase</fullName>
    </submittedName>
</protein>
<reference evidence="1" key="1">
    <citation type="submission" date="2022-07" db="EMBL/GenBank/DDBJ databases">
        <title>Complete genome of Mycoplasma equigenitalium type strain T37.</title>
        <authorList>
            <person name="Spergser J."/>
        </authorList>
    </citation>
    <scope>NUCLEOTIDE SEQUENCE</scope>
    <source>
        <strain evidence="1">T37</strain>
    </source>
</reference>
<dbReference type="InterPro" id="IPR029052">
    <property type="entry name" value="Metallo-depent_PP-like"/>
</dbReference>
<evidence type="ECO:0000313" key="2">
    <source>
        <dbReference type="Proteomes" id="UP001059576"/>
    </source>
</evidence>
<organism evidence="1 2">
    <name type="scientific">Mycoplasmopsis equigenitalium</name>
    <dbReference type="NCBI Taxonomy" id="114883"/>
    <lineage>
        <taxon>Bacteria</taxon>
        <taxon>Bacillati</taxon>
        <taxon>Mycoplasmatota</taxon>
        <taxon>Mycoplasmoidales</taxon>
        <taxon>Metamycoplasmataceae</taxon>
        <taxon>Mycoplasmopsis</taxon>
    </lineage>
</organism>
<sequence length="265" mass="29530">MNKKLNVLFLGDIFGLPGIEAVERALPELIKTHKIDFVIAQAENVSGRKGFVKSDYLRLKKAGINVFTLGNHVWAKKEILAIIENADIVRPANVDIKYPGLGSRVFVIDDKKIRISSLMGITFNKLSTPWEEEYANSFFDAADALIENDKTDFHIIDFHGETTSEKNVFALYVDGKVSAVLGTHTHVQTNDERRLPNGTLFISDAGMCGPQNAAIGANFDEVYQHMRYGSHVKFQVSKNKPQVNGVVLNLSTNKSNNKIKKIKIL</sequence>
<dbReference type="EMBL" id="CP101808">
    <property type="protein sequence ID" value="UUD37083.1"/>
    <property type="molecule type" value="Genomic_DNA"/>
</dbReference>
<dbReference type="PIRSF" id="PIRSF004789">
    <property type="entry name" value="DR1281"/>
    <property type="match status" value="1"/>
</dbReference>